<dbReference type="AlphaFoldDB" id="A0A2A6DZU5"/>
<feature type="compositionally biased region" description="Basic and acidic residues" evidence="1">
    <location>
        <begin position="35"/>
        <end position="45"/>
    </location>
</feature>
<sequence length="62" mass="6664">MLTTKKELLSGMHRSGKEEAMRRGGAVHGAFSAREAVKTEAERGVPTEGRAVPGVQVPPHIR</sequence>
<evidence type="ECO:0000313" key="2">
    <source>
        <dbReference type="EMBL" id="PDO10255.1"/>
    </source>
</evidence>
<dbReference type="EMBL" id="MOXJ01000017">
    <property type="protein sequence ID" value="PDO10255.1"/>
    <property type="molecule type" value="Genomic_DNA"/>
</dbReference>
<protein>
    <submittedName>
        <fullName evidence="2">Uncharacterized protein</fullName>
    </submittedName>
</protein>
<comment type="caution">
    <text evidence="2">The sequence shown here is derived from an EMBL/GenBank/DDBJ whole genome shotgun (WGS) entry which is preliminary data.</text>
</comment>
<evidence type="ECO:0000256" key="1">
    <source>
        <dbReference type="SAM" id="MobiDB-lite"/>
    </source>
</evidence>
<accession>A0A2A6DZU5</accession>
<proteinExistence type="predicted"/>
<gene>
    <name evidence="2" type="ORF">BLM47_08370</name>
</gene>
<feature type="region of interest" description="Disordered" evidence="1">
    <location>
        <begin position="1"/>
        <end position="62"/>
    </location>
</feature>
<organism evidence="2 3">
    <name type="scientific">Candidatus Reconcilbacillus cellulovorans</name>
    <dbReference type="NCBI Taxonomy" id="1906605"/>
    <lineage>
        <taxon>Bacteria</taxon>
        <taxon>Bacillati</taxon>
        <taxon>Bacillota</taxon>
        <taxon>Bacilli</taxon>
        <taxon>Bacillales</taxon>
        <taxon>Paenibacillaceae</taxon>
        <taxon>Candidatus Reconcilbacillus</taxon>
    </lineage>
</organism>
<name>A0A2A6DZU5_9BACL</name>
<dbReference type="Proteomes" id="UP000243688">
    <property type="component" value="Unassembled WGS sequence"/>
</dbReference>
<reference evidence="2 3" key="1">
    <citation type="submission" date="2016-12" db="EMBL/GenBank/DDBJ databases">
        <title>Candidatus Reconcilibacillus cellulovorans genome.</title>
        <authorList>
            <person name="Kolinko S."/>
            <person name="Wu Y.-W."/>
            <person name="Tachea F."/>
            <person name="Denzel E."/>
            <person name="Hiras J."/>
            <person name="Baecker N."/>
            <person name="Chan L.J."/>
            <person name="Eichorst S.A."/>
            <person name="Frey D."/>
            <person name="Adams P.D."/>
            <person name="Pray T."/>
            <person name="Tanjore D."/>
            <person name="Petzold C.J."/>
            <person name="Gladden J.M."/>
            <person name="Simmons B.A."/>
            <person name="Singer S.W."/>
        </authorList>
    </citation>
    <scope>NUCLEOTIDE SEQUENCE [LARGE SCALE GENOMIC DNA]</scope>
    <source>
        <strain evidence="2">JTherm</strain>
    </source>
</reference>
<evidence type="ECO:0000313" key="3">
    <source>
        <dbReference type="Proteomes" id="UP000243688"/>
    </source>
</evidence>